<dbReference type="GO" id="GO:0015035">
    <property type="term" value="F:protein-disulfide reductase activity"/>
    <property type="evidence" value="ECO:0007669"/>
    <property type="project" value="InterPro"/>
</dbReference>
<keyword evidence="10" id="KW-1185">Reference proteome</keyword>
<evidence type="ECO:0000256" key="6">
    <source>
        <dbReference type="PIRNR" id="PIRNR000077"/>
    </source>
</evidence>
<dbReference type="CDD" id="cd02947">
    <property type="entry name" value="TRX_family"/>
    <property type="match status" value="1"/>
</dbReference>
<evidence type="ECO:0000256" key="2">
    <source>
        <dbReference type="ARBA" id="ARBA00022448"/>
    </source>
</evidence>
<dbReference type="RefSeq" id="WP_114796585.1">
    <property type="nucleotide sequence ID" value="NZ_QQZY01000005.1"/>
</dbReference>
<feature type="domain" description="Thioredoxin" evidence="8">
    <location>
        <begin position="1"/>
        <end position="105"/>
    </location>
</feature>
<gene>
    <name evidence="9" type="ORF">Gocc_2158</name>
</gene>
<evidence type="ECO:0000313" key="9">
    <source>
        <dbReference type="EMBL" id="RDI74061.1"/>
    </source>
</evidence>
<evidence type="ECO:0000256" key="7">
    <source>
        <dbReference type="PIRSR" id="PIRSR000077-4"/>
    </source>
</evidence>
<evidence type="ECO:0000256" key="1">
    <source>
        <dbReference type="ARBA" id="ARBA00008987"/>
    </source>
</evidence>
<dbReference type="InterPro" id="IPR036249">
    <property type="entry name" value="Thioredoxin-like_sf"/>
</dbReference>
<organism evidence="9 10">
    <name type="scientific">Gaiella occulta</name>
    <dbReference type="NCBI Taxonomy" id="1002870"/>
    <lineage>
        <taxon>Bacteria</taxon>
        <taxon>Bacillati</taxon>
        <taxon>Actinomycetota</taxon>
        <taxon>Thermoleophilia</taxon>
        <taxon>Gaiellales</taxon>
        <taxon>Gaiellaceae</taxon>
        <taxon>Gaiella</taxon>
    </lineage>
</organism>
<comment type="caution">
    <text evidence="9">The sequence shown here is derived from an EMBL/GenBank/DDBJ whole genome shotgun (WGS) entry which is preliminary data.</text>
</comment>
<dbReference type="PROSITE" id="PS51352">
    <property type="entry name" value="THIOREDOXIN_2"/>
    <property type="match status" value="1"/>
</dbReference>
<reference evidence="9 10" key="1">
    <citation type="submission" date="2018-07" db="EMBL/GenBank/DDBJ databases">
        <title>High-quality-draft genome sequence of Gaiella occulta.</title>
        <authorList>
            <person name="Severino R."/>
            <person name="Froufe H.J.C."/>
            <person name="Rainey F.A."/>
            <person name="Barroso C."/>
            <person name="Albuquerque L."/>
            <person name="Lobo-Da-Cunha A."/>
            <person name="Da Costa M.S."/>
            <person name="Egas C."/>
        </authorList>
    </citation>
    <scope>NUCLEOTIDE SEQUENCE [LARGE SCALE GENOMIC DNA]</scope>
    <source>
        <strain evidence="9 10">F2-233</strain>
    </source>
</reference>
<comment type="similarity">
    <text evidence="1 6">Belongs to the thioredoxin family.</text>
</comment>
<evidence type="ECO:0000256" key="5">
    <source>
        <dbReference type="ARBA" id="ARBA00023284"/>
    </source>
</evidence>
<reference evidence="10" key="2">
    <citation type="journal article" date="2019" name="MicrobiologyOpen">
        <title>High-quality draft genome sequence of Gaiella occulta isolated from a 150 meter deep mineral water borehole and comparison with the genome sequences of other deep-branching lineages of the phylum Actinobacteria.</title>
        <authorList>
            <person name="Severino R."/>
            <person name="Froufe H.J.C."/>
            <person name="Barroso C."/>
            <person name="Albuquerque L."/>
            <person name="Lobo-da-Cunha A."/>
            <person name="da Costa M.S."/>
            <person name="Egas C."/>
        </authorList>
    </citation>
    <scope>NUCLEOTIDE SEQUENCE [LARGE SCALE GENOMIC DNA]</scope>
    <source>
        <strain evidence="10">F2-233</strain>
    </source>
</reference>
<keyword evidence="2" id="KW-0813">Transport</keyword>
<dbReference type="EMBL" id="QQZY01000005">
    <property type="protein sequence ID" value="RDI74061.1"/>
    <property type="molecule type" value="Genomic_DNA"/>
</dbReference>
<dbReference type="PRINTS" id="PR00421">
    <property type="entry name" value="THIOREDOXIN"/>
</dbReference>
<dbReference type="OrthoDB" id="9790390at2"/>
<evidence type="ECO:0000313" key="10">
    <source>
        <dbReference type="Proteomes" id="UP000254134"/>
    </source>
</evidence>
<dbReference type="Gene3D" id="3.40.30.10">
    <property type="entry name" value="Glutaredoxin"/>
    <property type="match status" value="1"/>
</dbReference>
<dbReference type="SUPFAM" id="SSF52833">
    <property type="entry name" value="Thioredoxin-like"/>
    <property type="match status" value="1"/>
</dbReference>
<accession>A0A7M2YV95</accession>
<evidence type="ECO:0000256" key="3">
    <source>
        <dbReference type="ARBA" id="ARBA00022982"/>
    </source>
</evidence>
<dbReference type="GO" id="GO:0005829">
    <property type="term" value="C:cytosol"/>
    <property type="evidence" value="ECO:0007669"/>
    <property type="project" value="TreeGrafter"/>
</dbReference>
<dbReference type="PANTHER" id="PTHR45663:SF11">
    <property type="entry name" value="GEO12009P1"/>
    <property type="match status" value="1"/>
</dbReference>
<protein>
    <recommendedName>
        <fullName evidence="6">Thioredoxin</fullName>
    </recommendedName>
</protein>
<sequence>MHEVSDATFADEVLASDVPVLVEFGAPWCRPCKAVAPVLTELVGATAGRVRLVELDIDENIGTPSRYGVLSIPTVILFVGGEPQETIVGAHGRGRYERALAPYLER</sequence>
<keyword evidence="4 7" id="KW-1015">Disulfide bond</keyword>
<name>A0A7M2YV95_9ACTN</name>
<dbReference type="GO" id="GO:0045454">
    <property type="term" value="P:cell redox homeostasis"/>
    <property type="evidence" value="ECO:0007669"/>
    <property type="project" value="TreeGrafter"/>
</dbReference>
<evidence type="ECO:0000259" key="8">
    <source>
        <dbReference type="PROSITE" id="PS51352"/>
    </source>
</evidence>
<dbReference type="PIRSF" id="PIRSF000077">
    <property type="entry name" value="Thioredoxin"/>
    <property type="match status" value="1"/>
</dbReference>
<dbReference type="AlphaFoldDB" id="A0A7M2YV95"/>
<feature type="disulfide bond" description="Redox-active" evidence="7">
    <location>
        <begin position="29"/>
        <end position="32"/>
    </location>
</feature>
<keyword evidence="3" id="KW-0249">Electron transport</keyword>
<dbReference type="PANTHER" id="PTHR45663">
    <property type="entry name" value="GEO12009P1"/>
    <property type="match status" value="1"/>
</dbReference>
<dbReference type="InterPro" id="IPR013766">
    <property type="entry name" value="Thioredoxin_domain"/>
</dbReference>
<dbReference type="InterPro" id="IPR005746">
    <property type="entry name" value="Thioredoxin"/>
</dbReference>
<proteinExistence type="inferred from homology"/>
<keyword evidence="5 7" id="KW-0676">Redox-active center</keyword>
<dbReference type="Pfam" id="PF00085">
    <property type="entry name" value="Thioredoxin"/>
    <property type="match status" value="1"/>
</dbReference>
<evidence type="ECO:0000256" key="4">
    <source>
        <dbReference type="ARBA" id="ARBA00023157"/>
    </source>
</evidence>
<dbReference type="Proteomes" id="UP000254134">
    <property type="component" value="Unassembled WGS sequence"/>
</dbReference>